<feature type="compositionally biased region" description="Polar residues" evidence="1">
    <location>
        <begin position="319"/>
        <end position="333"/>
    </location>
</feature>
<reference evidence="2 3" key="1">
    <citation type="journal article" date="2017" name="Environ. Microbiol.">
        <title>Decay of the glycolytic pathway and adaptation to intranuclear parasitism within Enterocytozoonidae microsporidia.</title>
        <authorList>
            <person name="Wiredu Boakye D."/>
            <person name="Jaroenlak P."/>
            <person name="Prachumwat A."/>
            <person name="Williams T.A."/>
            <person name="Bateman K.S."/>
            <person name="Itsathitphaisarn O."/>
            <person name="Sritunyalucksana K."/>
            <person name="Paszkiewicz K.H."/>
            <person name="Moore K.A."/>
            <person name="Stentiford G.D."/>
            <person name="Williams B.A."/>
        </authorList>
    </citation>
    <scope>NUCLEOTIDE SEQUENCE [LARGE SCALE GENOMIC DNA]</scope>
    <source>
        <strain evidence="3">canceri</strain>
    </source>
</reference>
<protein>
    <submittedName>
        <fullName evidence="2">Uncharacterized protein</fullName>
    </submittedName>
</protein>
<dbReference type="Proteomes" id="UP000192501">
    <property type="component" value="Unassembled WGS sequence"/>
</dbReference>
<evidence type="ECO:0000256" key="1">
    <source>
        <dbReference type="SAM" id="MobiDB-lite"/>
    </source>
</evidence>
<dbReference type="Gene3D" id="2.80.10.50">
    <property type="match status" value="1"/>
</dbReference>
<evidence type="ECO:0000313" key="3">
    <source>
        <dbReference type="Proteomes" id="UP000192501"/>
    </source>
</evidence>
<dbReference type="CDD" id="cd00161">
    <property type="entry name" value="beta-trefoil_Ricin-like"/>
    <property type="match status" value="1"/>
</dbReference>
<sequence length="340" mass="39901">MLLSILIKLKSGFNLPEGEFYIKNYGEYLNVNYPLDREEISSVDTSFKFEKQKYSVFTAEKYDDYFTIKFKGNLDSVYELKATIDEIVRFIKAPGHEDMNLFSFERERNDVFRIRNKKEGCLTNYKTFLKLTFCQSNNPDQKFTLVNKLIEEYNFKNNFKDSYTISFNNKPLSVSKNEKITENYKIDFDGNIPMKFDIKMLDNTSYYNIYESTSGKVLNVNENNLVLKTVDGSLLQMFALKKFENNEVSIANYKTGKCLTTSIVNSKIILALNKCDDNNLNQKFTIKKYENINRRINQQNIPSNKQNINSYNQFNNKLLPSNNQTVQDVNNKTMNRRIEN</sequence>
<dbReference type="VEuPathDB" id="MicrosporidiaDB:A0H76_2400"/>
<comment type="caution">
    <text evidence="2">The sequence shown here is derived from an EMBL/GenBank/DDBJ whole genome shotgun (WGS) entry which is preliminary data.</text>
</comment>
<name>A0A1X0QJW5_9MICR</name>
<organism evidence="2 3">
    <name type="scientific">Hepatospora eriocheir</name>
    <dbReference type="NCBI Taxonomy" id="1081669"/>
    <lineage>
        <taxon>Eukaryota</taxon>
        <taxon>Fungi</taxon>
        <taxon>Fungi incertae sedis</taxon>
        <taxon>Microsporidia</taxon>
        <taxon>Hepatosporidae</taxon>
        <taxon>Hepatospora</taxon>
    </lineage>
</organism>
<dbReference type="EMBL" id="LTAI01000071">
    <property type="protein sequence ID" value="ORE00052.1"/>
    <property type="molecule type" value="Genomic_DNA"/>
</dbReference>
<evidence type="ECO:0000313" key="2">
    <source>
        <dbReference type="EMBL" id="ORE00052.1"/>
    </source>
</evidence>
<dbReference type="InterPro" id="IPR035992">
    <property type="entry name" value="Ricin_B-like_lectins"/>
</dbReference>
<dbReference type="SUPFAM" id="SSF50370">
    <property type="entry name" value="Ricin B-like lectins"/>
    <property type="match status" value="1"/>
</dbReference>
<dbReference type="PROSITE" id="PS50231">
    <property type="entry name" value="RICIN_B_LECTIN"/>
    <property type="match status" value="1"/>
</dbReference>
<dbReference type="AlphaFoldDB" id="A0A1X0QJW5"/>
<gene>
    <name evidence="2" type="ORF">A0H76_2400</name>
</gene>
<accession>A0A1X0QJW5</accession>
<dbReference type="VEuPathDB" id="MicrosporidiaDB:HERIO_321"/>
<proteinExistence type="predicted"/>
<feature type="region of interest" description="Disordered" evidence="1">
    <location>
        <begin position="319"/>
        <end position="340"/>
    </location>
</feature>